<dbReference type="Proteomes" id="UP000799778">
    <property type="component" value="Unassembled WGS sequence"/>
</dbReference>
<dbReference type="RefSeq" id="XP_033390234.1">
    <property type="nucleotide sequence ID" value="XM_033533529.1"/>
</dbReference>
<sequence length="1063" mass="118561">MSGSMDDLSRELTRIISCPYPASLTKLAEIALHSSDQTIQKAILDLPSCKISRLVSIVAAALPLWPYTLSLLHSLCRSADFSNELLRQNPGLPDALLAKANVVHEEFGEHNEVCICLLSRALPENVPLPLSAHSFFLRMFEKATQNPTVESLRPVYRMLNGACSNLLDLLSPELRHGFDRELCQILSSNSTGQNSMLLLWCFGIVIAAERPCSAEQVTDQYGQWRTASGRKLFGSKSGLYKTLNLTYLSVIWAVKGDVGVSHLEAVEGIRIAIRAMQFVDQETRQSWPSSSALARNIFPKLPAKLVGKDLNVAIQLEALTFFAMIAGDKNLLEEVVAQFETCLLNVSMVRVGTTTTPEILSLALPQFASTLSESTMCGFITNVLRAGSTPDSLANLTFYTALIPSLSSILSSSPVLRAKMAKALSFHEVQESLRTFLDSIKPSNHQNFHGFGCETSNSQLRKKLLSSTIAMLLTTALLTEPGEPTISHQLAIELLNKQQKLAGPLQHCSHVWTVAQPAISLFEQECTPSNSHQQDWKERLKSEMGMQTAYQHESVVRCVAQICQNLEDRCENVEEPLRVEKDKVKALTSENIELRAQAQSLETDLLDRRLCIDGLEDHIDSLENAKDDLSAKLMDLKIEFSTADRKADEVLRAAQEDFNNKEMHLHSTILTHEEAIHDYVQQIGARDEEIRCLDEKLESNAEEKLGWEQVQRDLQATIDNYQQQLDTKQTENEDQRDVIHRLTDRANDLDTRLHSSFEETKSLTQRLEKLDHLHQQLKQSSDQAMRDLSTENQEKLSITQQKADKLCAQLNLELQNALHNGQQTTDLYEEAYRDLQISRNAVKNLEDKIQDLSDTCIEKDEELHELRSLRSRVLASMGLAAEVPAPTPTNHQSKEGSRHSHRRRKSALQSQATHERARNEIDKSGNTATAMDEIANASFTSSDLGPTPKRSKPRTSFQVPIVEPSSSLDHGASSSKPLRLSPSKRPALKPMSPNRRHTTVGFTLPNKGRSSKISRRRGSMNLVDQASFDIGELISGTPFTAEKAASPMGMVLDEDEDEGTTEL</sequence>
<keyword evidence="4" id="KW-1185">Reference proteome</keyword>
<dbReference type="EMBL" id="ML978066">
    <property type="protein sequence ID" value="KAF2021895.1"/>
    <property type="molecule type" value="Genomic_DNA"/>
</dbReference>
<dbReference type="OrthoDB" id="5332870at2759"/>
<feature type="coiled-coil region" evidence="1">
    <location>
        <begin position="577"/>
        <end position="639"/>
    </location>
</feature>
<name>A0A6A5Y8J6_9PLEO</name>
<keyword evidence="1" id="KW-0175">Coiled coil</keyword>
<feature type="coiled-coil region" evidence="1">
    <location>
        <begin position="828"/>
        <end position="862"/>
    </location>
</feature>
<proteinExistence type="predicted"/>
<evidence type="ECO:0000313" key="3">
    <source>
        <dbReference type="EMBL" id="KAF2021895.1"/>
    </source>
</evidence>
<reference evidence="3" key="1">
    <citation type="journal article" date="2020" name="Stud. Mycol.">
        <title>101 Dothideomycetes genomes: a test case for predicting lifestyles and emergence of pathogens.</title>
        <authorList>
            <person name="Haridas S."/>
            <person name="Albert R."/>
            <person name="Binder M."/>
            <person name="Bloem J."/>
            <person name="Labutti K."/>
            <person name="Salamov A."/>
            <person name="Andreopoulos B."/>
            <person name="Baker S."/>
            <person name="Barry K."/>
            <person name="Bills G."/>
            <person name="Bluhm B."/>
            <person name="Cannon C."/>
            <person name="Castanera R."/>
            <person name="Culley D."/>
            <person name="Daum C."/>
            <person name="Ezra D."/>
            <person name="Gonzalez J."/>
            <person name="Henrissat B."/>
            <person name="Kuo A."/>
            <person name="Liang C."/>
            <person name="Lipzen A."/>
            <person name="Lutzoni F."/>
            <person name="Magnuson J."/>
            <person name="Mondo S."/>
            <person name="Nolan M."/>
            <person name="Ohm R."/>
            <person name="Pangilinan J."/>
            <person name="Park H.-J."/>
            <person name="Ramirez L."/>
            <person name="Alfaro M."/>
            <person name="Sun H."/>
            <person name="Tritt A."/>
            <person name="Yoshinaga Y."/>
            <person name="Zwiers L.-H."/>
            <person name="Turgeon B."/>
            <person name="Goodwin S."/>
            <person name="Spatafora J."/>
            <person name="Crous P."/>
            <person name="Grigoriev I."/>
        </authorList>
    </citation>
    <scope>NUCLEOTIDE SEQUENCE</scope>
    <source>
        <strain evidence="3">CBS 175.79</strain>
    </source>
</reference>
<organism evidence="3 4">
    <name type="scientific">Aaosphaeria arxii CBS 175.79</name>
    <dbReference type="NCBI Taxonomy" id="1450172"/>
    <lineage>
        <taxon>Eukaryota</taxon>
        <taxon>Fungi</taxon>
        <taxon>Dikarya</taxon>
        <taxon>Ascomycota</taxon>
        <taxon>Pezizomycotina</taxon>
        <taxon>Dothideomycetes</taxon>
        <taxon>Pleosporomycetidae</taxon>
        <taxon>Pleosporales</taxon>
        <taxon>Pleosporales incertae sedis</taxon>
        <taxon>Aaosphaeria</taxon>
    </lineage>
</organism>
<feature type="compositionally biased region" description="Polar residues" evidence="2">
    <location>
        <begin position="954"/>
        <end position="968"/>
    </location>
</feature>
<gene>
    <name evidence="3" type="ORF">BU24DRAFT_488223</name>
</gene>
<feature type="compositionally biased region" description="Basic and acidic residues" evidence="2">
    <location>
        <begin position="913"/>
        <end position="923"/>
    </location>
</feature>
<dbReference type="GeneID" id="54290926"/>
<feature type="compositionally biased region" description="Low complexity" evidence="2">
    <location>
        <begin position="973"/>
        <end position="985"/>
    </location>
</feature>
<evidence type="ECO:0000256" key="1">
    <source>
        <dbReference type="SAM" id="Coils"/>
    </source>
</evidence>
<dbReference type="AlphaFoldDB" id="A0A6A5Y8J6"/>
<feature type="region of interest" description="Disordered" evidence="2">
    <location>
        <begin position="881"/>
        <end position="1018"/>
    </location>
</feature>
<protein>
    <submittedName>
        <fullName evidence="3">Uncharacterized protein</fullName>
    </submittedName>
</protein>
<feature type="coiled-coil region" evidence="1">
    <location>
        <begin position="711"/>
        <end position="738"/>
    </location>
</feature>
<evidence type="ECO:0000256" key="2">
    <source>
        <dbReference type="SAM" id="MobiDB-lite"/>
    </source>
</evidence>
<evidence type="ECO:0000313" key="4">
    <source>
        <dbReference type="Proteomes" id="UP000799778"/>
    </source>
</evidence>
<accession>A0A6A5Y8J6</accession>
<feature type="compositionally biased region" description="Basic residues" evidence="2">
    <location>
        <begin position="1009"/>
        <end position="1018"/>
    </location>
</feature>